<dbReference type="EMBL" id="CAJNOJ010000385">
    <property type="protein sequence ID" value="CAF1427391.1"/>
    <property type="molecule type" value="Genomic_DNA"/>
</dbReference>
<name>A0A815MTQ6_ADIRI</name>
<reference evidence="3" key="1">
    <citation type="submission" date="2021-02" db="EMBL/GenBank/DDBJ databases">
        <authorList>
            <person name="Nowell W R."/>
        </authorList>
    </citation>
    <scope>NUCLEOTIDE SEQUENCE</scope>
</reference>
<dbReference type="OrthoDB" id="444255at2759"/>
<dbReference type="PANTHER" id="PTHR43404:SF1">
    <property type="entry name" value="MNN4P"/>
    <property type="match status" value="1"/>
</dbReference>
<feature type="transmembrane region" description="Helical" evidence="1">
    <location>
        <begin position="16"/>
        <end position="36"/>
    </location>
</feature>
<protein>
    <recommendedName>
        <fullName evidence="2">LicD/FKTN/FKRP nucleotidyltransferase domain-containing protein</fullName>
    </recommendedName>
</protein>
<keyword evidence="1" id="KW-0472">Membrane</keyword>
<feature type="domain" description="LicD/FKTN/FKRP nucleotidyltransferase" evidence="2">
    <location>
        <begin position="84"/>
        <end position="196"/>
    </location>
</feature>
<comment type="caution">
    <text evidence="3">The sequence shown here is derived from an EMBL/GenBank/DDBJ whole genome shotgun (WGS) entry which is preliminary data.</text>
</comment>
<dbReference type="GO" id="GO:0009100">
    <property type="term" value="P:glycoprotein metabolic process"/>
    <property type="evidence" value="ECO:0007669"/>
    <property type="project" value="UniProtKB-ARBA"/>
</dbReference>
<dbReference type="AlphaFoldDB" id="A0A815MTQ6"/>
<organism evidence="3 4">
    <name type="scientific">Adineta ricciae</name>
    <name type="common">Rotifer</name>
    <dbReference type="NCBI Taxonomy" id="249248"/>
    <lineage>
        <taxon>Eukaryota</taxon>
        <taxon>Metazoa</taxon>
        <taxon>Spiralia</taxon>
        <taxon>Gnathifera</taxon>
        <taxon>Rotifera</taxon>
        <taxon>Eurotatoria</taxon>
        <taxon>Bdelloidea</taxon>
        <taxon>Adinetida</taxon>
        <taxon>Adinetidae</taxon>
        <taxon>Adineta</taxon>
    </lineage>
</organism>
<accession>A0A815MTQ6</accession>
<evidence type="ECO:0000313" key="4">
    <source>
        <dbReference type="Proteomes" id="UP000663852"/>
    </source>
</evidence>
<sequence length="269" mass="31452">MQGTIRQFPTNFIRKLFIRFTCVFLCSALIFIYNFYEYKNSAGFTPTTNYSSETFLPNLTACESGDTDRQRFLLELFHGWTQFAHENNIPYCIFYGTLVGYVQHGNLISYDGDVDVLMLQSDTARLVPFAETNFSATYYLKLQPQWSTVGYENRSYFYDQDINFVAPNARFKRRGSYKFVDIYPGNTYHPDDPKNSTYRGKTLTIYDRSYYWLPLPIEWIFPLKPCLLTGIKTWCPAKPDKIVAKIYGSESVNQSNYECVNNTWVRALF</sequence>
<evidence type="ECO:0000313" key="3">
    <source>
        <dbReference type="EMBL" id="CAF1427391.1"/>
    </source>
</evidence>
<evidence type="ECO:0000256" key="1">
    <source>
        <dbReference type="SAM" id="Phobius"/>
    </source>
</evidence>
<keyword evidence="1" id="KW-0812">Transmembrane</keyword>
<gene>
    <name evidence="3" type="ORF">EDS130_LOCUS37956</name>
</gene>
<proteinExistence type="predicted"/>
<dbReference type="Pfam" id="PF04991">
    <property type="entry name" value="LicD"/>
    <property type="match status" value="1"/>
</dbReference>
<keyword evidence="1" id="KW-1133">Transmembrane helix</keyword>
<dbReference type="InterPro" id="IPR007074">
    <property type="entry name" value="LicD/FKTN/FKRP_NTP_transf"/>
</dbReference>
<dbReference type="PANTHER" id="PTHR43404">
    <property type="entry name" value="LIPOPOLYSACCHARIDE CHOLINEPHOSPHOTRANSFERASE LICD"/>
    <property type="match status" value="1"/>
</dbReference>
<dbReference type="InterPro" id="IPR052942">
    <property type="entry name" value="LPS_cholinephosphotransferase"/>
</dbReference>
<dbReference type="Proteomes" id="UP000663852">
    <property type="component" value="Unassembled WGS sequence"/>
</dbReference>
<evidence type="ECO:0000259" key="2">
    <source>
        <dbReference type="Pfam" id="PF04991"/>
    </source>
</evidence>